<evidence type="ECO:0000256" key="1">
    <source>
        <dbReference type="SAM" id="SignalP"/>
    </source>
</evidence>
<reference evidence="2" key="1">
    <citation type="thesis" date="2012" institute="The University of Queensland">
        <title>Probing the chemical diversity of venom from the Australian Funnel-web spider Hadronyche infensa.</title>
        <authorList>
            <person name="Pineda S.S."/>
        </authorList>
    </citation>
    <scope>NUCLEOTIDE SEQUENCE</scope>
    <source>
        <tissue evidence="2">6 venom glands</tissue>
    </source>
</reference>
<name>A0A1D0BWG5_HADIN</name>
<evidence type="ECO:0000313" key="2">
    <source>
        <dbReference type="EMBL" id="CDZ18889.1"/>
    </source>
</evidence>
<accession>A0A1D0BWG5</accession>
<feature type="signal peptide" evidence="1">
    <location>
        <begin position="1"/>
        <end position="18"/>
    </location>
</feature>
<protein>
    <submittedName>
        <fullName evidence="2">U14-hexatoxin-Hi1b</fullName>
    </submittedName>
</protein>
<reference evidence="2" key="2">
    <citation type="submission" date="2014-07" db="EMBL/GenBank/DDBJ databases">
        <authorList>
            <person name="Zhang J.E."/>
            <person name="Yang H."/>
            <person name="Guo J."/>
            <person name="Deng Z."/>
            <person name="Luo H."/>
            <person name="Luo M."/>
            <person name="Zhao B."/>
        </authorList>
    </citation>
    <scope>NUCLEOTIDE SEQUENCE</scope>
    <source>
        <tissue evidence="2">6 venom glands</tissue>
    </source>
</reference>
<proteinExistence type="predicted"/>
<organism evidence="2">
    <name type="scientific">Hadronyche infensa</name>
    <name type="common">Fraser island funnel-web spider</name>
    <name type="synonym">Atrax infensus</name>
    <dbReference type="NCBI Taxonomy" id="153481"/>
    <lineage>
        <taxon>Eukaryota</taxon>
        <taxon>Metazoa</taxon>
        <taxon>Ecdysozoa</taxon>
        <taxon>Arthropoda</taxon>
        <taxon>Chelicerata</taxon>
        <taxon>Arachnida</taxon>
        <taxon>Araneae</taxon>
        <taxon>Mygalomorphae</taxon>
        <taxon>Avicularoidea</taxon>
        <taxon>Hexathelidae</taxon>
        <taxon>Hadronyche</taxon>
    </lineage>
</organism>
<dbReference type="AlphaFoldDB" id="A0A1D0BWG5"/>
<keyword evidence="1" id="KW-0732">Signal</keyword>
<sequence length="77" mass="7955">MMQLAVLICLSLVVNTFAQSCVQDSDCGNDDQCCLYSACATKPGVGMFVEESGEGALAKVACSVPAPRALGFVGIHL</sequence>
<feature type="chain" id="PRO_5008897030" evidence="1">
    <location>
        <begin position="19"/>
        <end position="77"/>
    </location>
</feature>
<dbReference type="EMBL" id="HACE01000105">
    <property type="protein sequence ID" value="CDZ18889.1"/>
    <property type="molecule type" value="Transcribed_RNA"/>
</dbReference>